<evidence type="ECO:0000259" key="5">
    <source>
        <dbReference type="Pfam" id="PF00296"/>
    </source>
</evidence>
<evidence type="ECO:0000256" key="3">
    <source>
        <dbReference type="ARBA" id="ARBA00023002"/>
    </source>
</evidence>
<sequence>MKVGVLPLSSHIADPAWLTEFAAAVERTAAESVWMFEHVALPSQYRSVYPFSPDGKMGGPADADLPDPPQWLQHLAALTDRVRLATGLMILPLHHPLILAKRLATLDRLSRGRVIAGFGIGWLAEEYAALGVPFTERGRRADEALQVLRAAWAPGASEFAGRYHSFRDLHVNPKPVDPAGVPIVLGGGSRAAMRRAAHWGDGVFLLGQDLAHIGGLLQMLYEEADAIGRPREQFEITVDAPADRRAADRLRSWHVDRVVVAAPADDLDTWERTVDRRCQELLEG</sequence>
<dbReference type="RefSeq" id="WP_308866523.1">
    <property type="nucleotide sequence ID" value="NZ_JAVFWO010000001.1"/>
</dbReference>
<dbReference type="PANTHER" id="PTHR42847">
    <property type="entry name" value="ALKANESULFONATE MONOOXYGENASE"/>
    <property type="match status" value="1"/>
</dbReference>
<proteinExistence type="predicted"/>
<dbReference type="SUPFAM" id="SSF51679">
    <property type="entry name" value="Bacterial luciferase-like"/>
    <property type="match status" value="1"/>
</dbReference>
<dbReference type="InterPro" id="IPR036661">
    <property type="entry name" value="Luciferase-like_sf"/>
</dbReference>
<evidence type="ECO:0000256" key="4">
    <source>
        <dbReference type="ARBA" id="ARBA00023033"/>
    </source>
</evidence>
<protein>
    <submittedName>
        <fullName evidence="6">TIGR03619 family F420-dependent LLM class oxidoreductase</fullName>
        <ecNumber evidence="6">1.-.-.-</ecNumber>
    </submittedName>
</protein>
<dbReference type="GO" id="GO:0016491">
    <property type="term" value="F:oxidoreductase activity"/>
    <property type="evidence" value="ECO:0007669"/>
    <property type="project" value="UniProtKB-KW"/>
</dbReference>
<keyword evidence="1" id="KW-0285">Flavoprotein</keyword>
<feature type="domain" description="Luciferase-like" evidence="5">
    <location>
        <begin position="14"/>
        <end position="241"/>
    </location>
</feature>
<dbReference type="NCBIfam" id="TIGR03619">
    <property type="entry name" value="F420_Rv2161c"/>
    <property type="match status" value="1"/>
</dbReference>
<evidence type="ECO:0000256" key="1">
    <source>
        <dbReference type="ARBA" id="ARBA00022630"/>
    </source>
</evidence>
<gene>
    <name evidence="6" type="ORF">Q9R08_03945</name>
</gene>
<name>A0ABU0YZZ3_9MICO</name>
<dbReference type="Gene3D" id="3.20.20.30">
    <property type="entry name" value="Luciferase-like domain"/>
    <property type="match status" value="1"/>
</dbReference>
<keyword evidence="7" id="KW-1185">Reference proteome</keyword>
<dbReference type="Proteomes" id="UP001235133">
    <property type="component" value="Unassembled WGS sequence"/>
</dbReference>
<keyword evidence="3 6" id="KW-0560">Oxidoreductase</keyword>
<accession>A0ABU0YZZ3</accession>
<dbReference type="InterPro" id="IPR019921">
    <property type="entry name" value="Lucif-like_OxRdtase_Rv2161c"/>
</dbReference>
<dbReference type="InterPro" id="IPR011251">
    <property type="entry name" value="Luciferase-like_dom"/>
</dbReference>
<keyword evidence="4" id="KW-0503">Monooxygenase</keyword>
<keyword evidence="2" id="KW-0288">FMN</keyword>
<dbReference type="PANTHER" id="PTHR42847:SF4">
    <property type="entry name" value="ALKANESULFONATE MONOOXYGENASE-RELATED"/>
    <property type="match status" value="1"/>
</dbReference>
<dbReference type="EMBL" id="JAVFWO010000001">
    <property type="protein sequence ID" value="MDQ7877121.1"/>
    <property type="molecule type" value="Genomic_DNA"/>
</dbReference>
<evidence type="ECO:0000313" key="7">
    <source>
        <dbReference type="Proteomes" id="UP001235133"/>
    </source>
</evidence>
<organism evidence="6 7">
    <name type="scientific">Microbacterium psychrotolerans</name>
    <dbReference type="NCBI Taxonomy" id="3068321"/>
    <lineage>
        <taxon>Bacteria</taxon>
        <taxon>Bacillati</taxon>
        <taxon>Actinomycetota</taxon>
        <taxon>Actinomycetes</taxon>
        <taxon>Micrococcales</taxon>
        <taxon>Microbacteriaceae</taxon>
        <taxon>Microbacterium</taxon>
    </lineage>
</organism>
<dbReference type="InterPro" id="IPR050172">
    <property type="entry name" value="SsuD_RutA_monooxygenase"/>
</dbReference>
<comment type="caution">
    <text evidence="6">The sequence shown here is derived from an EMBL/GenBank/DDBJ whole genome shotgun (WGS) entry which is preliminary data.</text>
</comment>
<reference evidence="6 7" key="1">
    <citation type="submission" date="2023-08" db="EMBL/GenBank/DDBJ databases">
        <title>Microbacterium psychrotolerans sp. nov., a psychrotolerant bacterium isolated from soil in Heilongjiang Province, China.</title>
        <authorList>
            <person name="An P."/>
            <person name="Zhao D."/>
            <person name="Xiang H."/>
        </authorList>
    </citation>
    <scope>NUCLEOTIDE SEQUENCE [LARGE SCALE GENOMIC DNA]</scope>
    <source>
        <strain evidence="6 7">QXD-8</strain>
    </source>
</reference>
<evidence type="ECO:0000313" key="6">
    <source>
        <dbReference type="EMBL" id="MDQ7877121.1"/>
    </source>
</evidence>
<dbReference type="Pfam" id="PF00296">
    <property type="entry name" value="Bac_luciferase"/>
    <property type="match status" value="1"/>
</dbReference>
<dbReference type="EC" id="1.-.-.-" evidence="6"/>
<evidence type="ECO:0000256" key="2">
    <source>
        <dbReference type="ARBA" id="ARBA00022643"/>
    </source>
</evidence>